<evidence type="ECO:0000313" key="6">
    <source>
        <dbReference type="Proteomes" id="UP001302367"/>
    </source>
</evidence>
<feature type="compositionally biased region" description="Basic and acidic residues" evidence="2">
    <location>
        <begin position="144"/>
        <end position="156"/>
    </location>
</feature>
<evidence type="ECO:0000313" key="5">
    <source>
        <dbReference type="Proteomes" id="UP000230605"/>
    </source>
</evidence>
<evidence type="ECO:0000256" key="1">
    <source>
        <dbReference type="SAM" id="Coils"/>
    </source>
</evidence>
<feature type="compositionally biased region" description="Polar residues" evidence="2">
    <location>
        <begin position="185"/>
        <end position="199"/>
    </location>
</feature>
<feature type="region of interest" description="Disordered" evidence="2">
    <location>
        <begin position="122"/>
        <end position="199"/>
    </location>
</feature>
<reference evidence="4 6" key="2">
    <citation type="submission" date="2023-09" db="EMBL/GenBank/DDBJ databases">
        <title>Complete-Gapless Cercospora beticola genome.</title>
        <authorList>
            <person name="Wyatt N.A."/>
            <person name="Spanner R.E."/>
            <person name="Bolton M.D."/>
        </authorList>
    </citation>
    <scope>NUCLEOTIDE SEQUENCE [LARGE SCALE GENOMIC DNA]</scope>
    <source>
        <strain evidence="4">Cb09-40</strain>
    </source>
</reference>
<organism evidence="3 5">
    <name type="scientific">Cercospora beticola</name>
    <name type="common">Sugarbeet leaf spot fungus</name>
    <dbReference type="NCBI Taxonomy" id="122368"/>
    <lineage>
        <taxon>Eukaryota</taxon>
        <taxon>Fungi</taxon>
        <taxon>Dikarya</taxon>
        <taxon>Ascomycota</taxon>
        <taxon>Pezizomycotina</taxon>
        <taxon>Dothideomycetes</taxon>
        <taxon>Dothideomycetidae</taxon>
        <taxon>Mycosphaerellales</taxon>
        <taxon>Mycosphaerellaceae</taxon>
        <taxon>Cercospora</taxon>
    </lineage>
</organism>
<sequence>MADLPDLPGRGTYLTNPECLQTLSCTDHEFTLLRDAVLSIGTKPSFDGKTLFDQDLRKFDSLGRHRRKLWAEVERSNPLFAELLAGKRQNCDAKTWSEYVTRVKSAIIHIVVKPLRKKIASTNGAKSIPKKRGSTSEVIDLDNDTEHANEQVKELDTTLGSETSGRPEKRPKLSSRIPDAPEISLSASRNTTPLRKSVNSLEGAEEILDDDQRHSKEILPPHDQFSDECASGFANKMMQLVKQHLEQRIADLEDTFEARVAVQVTAERAEIAEERAEQAEERKNLARVVEEQVKERVSAEKQKLESAIMGEAEAQVAAERNEIGILVEREVQMRLPEERIKWEEAVAKQLKSLF</sequence>
<name>A0A2G5I9S8_CERBT</name>
<feature type="coiled-coil region" evidence="1">
    <location>
        <begin position="235"/>
        <end position="302"/>
    </location>
</feature>
<keyword evidence="6" id="KW-1185">Reference proteome</keyword>
<dbReference type="Proteomes" id="UP001302367">
    <property type="component" value="Chromosome 1"/>
</dbReference>
<dbReference type="EMBL" id="CP134184">
    <property type="protein sequence ID" value="WPA97539.1"/>
    <property type="molecule type" value="Genomic_DNA"/>
</dbReference>
<dbReference type="EMBL" id="LKMD01000100">
    <property type="protein sequence ID" value="PIB01597.1"/>
    <property type="molecule type" value="Genomic_DNA"/>
</dbReference>
<evidence type="ECO:0000313" key="3">
    <source>
        <dbReference type="EMBL" id="PIB01597.1"/>
    </source>
</evidence>
<gene>
    <name evidence="3" type="ORF">CB0940_02071</name>
    <name evidence="4" type="ORF">RHO25_002149</name>
</gene>
<accession>A0A2G5I9S8</accession>
<dbReference type="Proteomes" id="UP000230605">
    <property type="component" value="Chromosome 1"/>
</dbReference>
<keyword evidence="1" id="KW-0175">Coiled coil</keyword>
<protein>
    <submittedName>
        <fullName evidence="3">Uncharacterized protein</fullName>
    </submittedName>
</protein>
<reference evidence="3 5" key="1">
    <citation type="submission" date="2015-10" db="EMBL/GenBank/DDBJ databases">
        <title>The cercosporin biosynthetic gene cluster was horizontally transferred to several fungal lineages and shown to be expanded in Cercospora beticola based on microsynteny with recipient genomes.</title>
        <authorList>
            <person name="De Jonge R."/>
            <person name="Ebert M.K."/>
            <person name="Suttle J.C."/>
            <person name="Jurick Ii W.M."/>
            <person name="Secor G.A."/>
            <person name="Thomma B.P."/>
            <person name="Van De Peer Y."/>
            <person name="Bolton M.D."/>
        </authorList>
    </citation>
    <scope>NUCLEOTIDE SEQUENCE [LARGE SCALE GENOMIC DNA]</scope>
    <source>
        <strain evidence="3 5">09-40</strain>
    </source>
</reference>
<evidence type="ECO:0000313" key="4">
    <source>
        <dbReference type="EMBL" id="WPA97539.1"/>
    </source>
</evidence>
<dbReference type="AlphaFoldDB" id="A0A2G5I9S8"/>
<dbReference type="OrthoDB" id="3648269at2759"/>
<evidence type="ECO:0000256" key="2">
    <source>
        <dbReference type="SAM" id="MobiDB-lite"/>
    </source>
</evidence>
<proteinExistence type="predicted"/>